<name>A0ABZ3F866_9FIRM</name>
<dbReference type="Pfam" id="PF00149">
    <property type="entry name" value="Metallophos"/>
    <property type="match status" value="1"/>
</dbReference>
<sequence>MGAVLINLRQLFKIRKDESMSLYAIGDLHFSTSVNKPMDIFGDNWDNHQNKIIDNWKEIIKEDDTVLVLGDTSWAMNMKEAKEDLDIIDNLPGKKIFIKGNHDFWWSSLSKLKSAYKKITFLQNSYYKYGNIGICGTRGWLCPNEVKFDENDEKIYKREQLRLKMSLEAAIKDGCEELLVITHYPPTNDKLEQSEFTKIFEEYRVKKVAYGHLHGTESFEMGLKGERNNVEYILASSDYIDFKPIKIME</sequence>
<dbReference type="PANTHER" id="PTHR31302">
    <property type="entry name" value="TRANSMEMBRANE PROTEIN WITH METALLOPHOSPHOESTERASE DOMAIN-RELATED"/>
    <property type="match status" value="1"/>
</dbReference>
<dbReference type="Proteomes" id="UP001477947">
    <property type="component" value="Chromosome"/>
</dbReference>
<dbReference type="InterPro" id="IPR014578">
    <property type="entry name" value="Pesterase_CT488"/>
</dbReference>
<gene>
    <name evidence="2" type="ORF">TPELB_02780</name>
</gene>
<dbReference type="InterPro" id="IPR029052">
    <property type="entry name" value="Metallo-depent_PP-like"/>
</dbReference>
<dbReference type="Gene3D" id="3.60.21.10">
    <property type="match status" value="1"/>
</dbReference>
<dbReference type="PANTHER" id="PTHR31302:SF22">
    <property type="entry name" value="PHOSPHOESTERASE"/>
    <property type="match status" value="1"/>
</dbReference>
<dbReference type="SUPFAM" id="SSF56300">
    <property type="entry name" value="Metallo-dependent phosphatases"/>
    <property type="match status" value="1"/>
</dbReference>
<reference evidence="2 3" key="1">
    <citation type="submission" date="2024-04" db="EMBL/GenBank/DDBJ databases">
        <title>Isolation and characterization of novel acetogenic strains of the genera Terrisporobacter and Acetoanaerobium.</title>
        <authorList>
            <person name="Boeer T."/>
            <person name="Schueler M.A."/>
            <person name="Lueschen A."/>
            <person name="Eysell L."/>
            <person name="Droege J."/>
            <person name="Heinemann M."/>
            <person name="Engelhardt L."/>
            <person name="Basen M."/>
            <person name="Daniel R."/>
        </authorList>
    </citation>
    <scope>NUCLEOTIDE SEQUENCE [LARGE SCALE GENOMIC DNA]</scope>
    <source>
        <strain evidence="2 3">ELB</strain>
    </source>
</reference>
<evidence type="ECO:0000313" key="3">
    <source>
        <dbReference type="Proteomes" id="UP001477947"/>
    </source>
</evidence>
<proteinExistence type="predicted"/>
<dbReference type="EMBL" id="CP154622">
    <property type="protein sequence ID" value="XAM39978.1"/>
    <property type="molecule type" value="Genomic_DNA"/>
</dbReference>
<organism evidence="2 3">
    <name type="scientific">Terrisporobacter petrolearius</name>
    <dbReference type="NCBI Taxonomy" id="1460447"/>
    <lineage>
        <taxon>Bacteria</taxon>
        <taxon>Bacillati</taxon>
        <taxon>Bacillota</taxon>
        <taxon>Clostridia</taxon>
        <taxon>Peptostreptococcales</taxon>
        <taxon>Peptostreptococcaceae</taxon>
        <taxon>Terrisporobacter</taxon>
    </lineage>
</organism>
<dbReference type="PIRSF" id="PIRSF033094">
    <property type="entry name" value="Pesterase_CT488"/>
    <property type="match status" value="1"/>
</dbReference>
<evidence type="ECO:0000259" key="1">
    <source>
        <dbReference type="Pfam" id="PF00149"/>
    </source>
</evidence>
<feature type="domain" description="Calcineurin-like phosphoesterase" evidence="1">
    <location>
        <begin position="20"/>
        <end position="214"/>
    </location>
</feature>
<accession>A0ABZ3F866</accession>
<evidence type="ECO:0000313" key="2">
    <source>
        <dbReference type="EMBL" id="XAM39978.1"/>
    </source>
</evidence>
<dbReference type="InterPro" id="IPR004843">
    <property type="entry name" value="Calcineurin-like_PHP"/>
</dbReference>
<keyword evidence="3" id="KW-1185">Reference proteome</keyword>
<dbReference type="InterPro" id="IPR051158">
    <property type="entry name" value="Metallophosphoesterase_sf"/>
</dbReference>
<protein>
    <recommendedName>
        <fullName evidence="1">Calcineurin-like phosphoesterase domain-containing protein</fullName>
    </recommendedName>
</protein>